<protein>
    <submittedName>
        <fullName evidence="1">Uncharacterized protein</fullName>
    </submittedName>
</protein>
<reference evidence="1 2" key="1">
    <citation type="journal article" date="2014" name="Genome Biol. Evol.">
        <title>The genome of the myxosporean Thelohanellus kitauei shows adaptations to nutrient acquisition within its fish host.</title>
        <authorList>
            <person name="Yang Y."/>
            <person name="Xiong J."/>
            <person name="Zhou Z."/>
            <person name="Huo F."/>
            <person name="Miao W."/>
            <person name="Ran C."/>
            <person name="Liu Y."/>
            <person name="Zhang J."/>
            <person name="Feng J."/>
            <person name="Wang M."/>
            <person name="Wang M."/>
            <person name="Wang L."/>
            <person name="Yao B."/>
        </authorList>
    </citation>
    <scope>NUCLEOTIDE SEQUENCE [LARGE SCALE GENOMIC DNA]</scope>
    <source>
        <strain evidence="1">Wuqing</strain>
    </source>
</reference>
<dbReference type="AlphaFoldDB" id="A0A0C2IAC0"/>
<gene>
    <name evidence="1" type="ORF">RF11_09580</name>
</gene>
<evidence type="ECO:0000313" key="1">
    <source>
        <dbReference type="EMBL" id="KII62263.1"/>
    </source>
</evidence>
<organism evidence="1 2">
    <name type="scientific">Thelohanellus kitauei</name>
    <name type="common">Myxosporean</name>
    <dbReference type="NCBI Taxonomy" id="669202"/>
    <lineage>
        <taxon>Eukaryota</taxon>
        <taxon>Metazoa</taxon>
        <taxon>Cnidaria</taxon>
        <taxon>Myxozoa</taxon>
        <taxon>Myxosporea</taxon>
        <taxon>Bivalvulida</taxon>
        <taxon>Platysporina</taxon>
        <taxon>Myxobolidae</taxon>
        <taxon>Thelohanellus</taxon>
    </lineage>
</organism>
<accession>A0A0C2IAC0</accession>
<name>A0A0C2IAC0_THEKT</name>
<comment type="caution">
    <text evidence="1">The sequence shown here is derived from an EMBL/GenBank/DDBJ whole genome shotgun (WGS) entry which is preliminary data.</text>
</comment>
<evidence type="ECO:0000313" key="2">
    <source>
        <dbReference type="Proteomes" id="UP000031668"/>
    </source>
</evidence>
<keyword evidence="2" id="KW-1185">Reference proteome</keyword>
<sequence>MFPEWDNGSIGVSSEFGLRSPLAILPYSGAIIQSFIFPMTFSFIRPQPWQIVCAALMSKSTRAFEKYRLLLLERTVSVFAVRMEGAVRRLSSIDGLLSRGKGEGRVMSSVMACCRWMGTVSFGSPLAVSTFTDPRFKQSSSCATGCMLGLFLNLGRGRKPFILELYGHGREFIGKPLVCITARRGRSGWIFFKVANHAFCCKRFPREKTLPAKDWAIETGEWNSQVISWIATSSPSRCPKMCRITEISVNPTPVLRLSASGRYLWIVAGPTFVEAGFSGHCNFQNPNACPLPSEYQDICTILTNQRTCLRNHFIYQDEGVSKCLTRAVGKDLDHFVVSGHELRAAVLSCSEKTSKMDQRDRKFFRIKSAL</sequence>
<dbReference type="Proteomes" id="UP000031668">
    <property type="component" value="Unassembled WGS sequence"/>
</dbReference>
<proteinExistence type="predicted"/>
<dbReference type="EMBL" id="JWZT01005022">
    <property type="protein sequence ID" value="KII62263.1"/>
    <property type="molecule type" value="Genomic_DNA"/>
</dbReference>